<evidence type="ECO:0000256" key="4">
    <source>
        <dbReference type="ARBA" id="ARBA00022741"/>
    </source>
</evidence>
<feature type="transmembrane region" description="Helical" evidence="9">
    <location>
        <begin position="527"/>
        <end position="552"/>
    </location>
</feature>
<proteinExistence type="predicted"/>
<evidence type="ECO:0000256" key="3">
    <source>
        <dbReference type="ARBA" id="ARBA00022692"/>
    </source>
</evidence>
<feature type="domain" description="ABC transporter" evidence="10">
    <location>
        <begin position="679"/>
        <end position="905"/>
    </location>
</feature>
<dbReference type="InterPro" id="IPR017871">
    <property type="entry name" value="ABC_transporter-like_CS"/>
</dbReference>
<evidence type="ECO:0000256" key="2">
    <source>
        <dbReference type="ARBA" id="ARBA00022448"/>
    </source>
</evidence>
<keyword evidence="3 9" id="KW-0812">Transmembrane</keyword>
<feature type="transmembrane region" description="Helical" evidence="9">
    <location>
        <begin position="1230"/>
        <end position="1262"/>
    </location>
</feature>
<keyword evidence="6 9" id="KW-1133">Transmembrane helix</keyword>
<feature type="transmembrane region" description="Helical" evidence="9">
    <location>
        <begin position="115"/>
        <end position="134"/>
    </location>
</feature>
<feature type="transmembrane region" description="Helical" evidence="9">
    <location>
        <begin position="326"/>
        <end position="343"/>
    </location>
</feature>
<dbReference type="SMART" id="SM00382">
    <property type="entry name" value="AAA"/>
    <property type="match status" value="2"/>
</dbReference>
<comment type="caution">
    <text evidence="12">The sequence shown here is derived from an EMBL/GenBank/DDBJ whole genome shotgun (WGS) entry which is preliminary data.</text>
</comment>
<dbReference type="CDD" id="cd03250">
    <property type="entry name" value="ABCC_MRP_domain1"/>
    <property type="match status" value="1"/>
</dbReference>
<keyword evidence="13" id="KW-1185">Reference proteome</keyword>
<keyword evidence="7 9" id="KW-0472">Membrane</keyword>
<dbReference type="SUPFAM" id="SSF90123">
    <property type="entry name" value="ABC transporter transmembrane region"/>
    <property type="match status" value="2"/>
</dbReference>
<feature type="transmembrane region" description="Helical" evidence="9">
    <location>
        <begin position="60"/>
        <end position="78"/>
    </location>
</feature>
<feature type="transmembrane region" description="Helical" evidence="9">
    <location>
        <begin position="1359"/>
        <end position="1379"/>
    </location>
</feature>
<dbReference type="SUPFAM" id="SSF52540">
    <property type="entry name" value="P-loop containing nucleoside triphosphate hydrolases"/>
    <property type="match status" value="2"/>
</dbReference>
<dbReference type="InterPro" id="IPR050173">
    <property type="entry name" value="ABC_transporter_C-like"/>
</dbReference>
<feature type="transmembrane region" description="Helical" evidence="9">
    <location>
        <begin position="1152"/>
        <end position="1177"/>
    </location>
</feature>
<dbReference type="PROSITE" id="PS50929">
    <property type="entry name" value="ABC_TM1F"/>
    <property type="match status" value="2"/>
</dbReference>
<dbReference type="InterPro" id="IPR027417">
    <property type="entry name" value="P-loop_NTPase"/>
</dbReference>
<evidence type="ECO:0000259" key="10">
    <source>
        <dbReference type="PROSITE" id="PS50893"/>
    </source>
</evidence>
<feature type="compositionally biased region" description="Basic and acidic residues" evidence="8">
    <location>
        <begin position="1045"/>
        <end position="1056"/>
    </location>
</feature>
<sequence>MEAVCGRGDAPCEVAALGAALHALHLYCAALAAALIICCAPKPPAWYGRVSWRGQNARGVASLALLAVWALGAAAAVLRTSARVSLAAALLAPAGGLAAAALHVALWSRRAAAPLLYLALYHLLAAATAAARIYQHLNTGLDVQAIDLHIQALSFIFASIVAIVDCICFYDEVTKSFYKTCKPSAAPTQSVHNVAYEHCDAHFYSKITFFWLNPLLYRGYETPLESEDLGELPENERSYKHYHKFNKIYKDQVVSKAELKEKQSLFRCYIRMVWPNFYLAGILKLFSDVMGLVPPLGLAVIIDYIAAPPAPPSAETVTVSEFLNNGYVMLLILTLALIAQALLSQNSTHLVTVEGTRLKTALQGMIYDKCMRLAPWAASMNDVDEESPLLSATQSAQAQLGLLTNLVSQDTYNIMSCVWICHYTWAIPLKVSAILYLLYTKLGVSAIIGTVASIVLITPLQFYIGKKISDNSKEIAKCSDHRISKMTEILQGINVIKLYVWEDLFNEKILNLRELELKHLNKDTIHWNLLTFTTQASTILVTFITFTAYVFLHTAEGLTAVNVFAGLALFNQLTVPLLILPVTVLMIIQAMVSSKRIKEFLDLPESNNVQEDEDSDDAVNQKQKTNVFNEAFIDHKPEDEDSFTETDKIDNQAVNNLDNDNDSDDEIPSPTIDDTQPLVKFQNALFTWGIRNDNSQIEVDDLDIPPGKLIMVVGATGSGKSSLLSAILGEMYLERGSVTWNGARSTWYAGQPPWLLEGSVRHNIVLGGSWCRRRYARVLRAAGLRPDLQLLPEGDATVLGSRGTPLSGGQRVRVGVARALYSRARLVALDEPLGALDAALARHVVARALVPAARAGRTVLLATNRLELMHYADLILVMEEGRVSAFGRPGGAGGVLARWTRLAAEARAGAARGAGAGGGGAARERTRLVRALSRATIQRRIAQDVSLGSCSVAGAHLLTEVAVCGGSWRVSPPRRPPLCRQLSSPPPANKVRRDVRRVVSADASSALQRQASCVRRFLRPRPLARWTPRPLRRLLSSDSDTVNEDQDHHENGRTDESAMESTFASITSNGVETAPVTNIVSDKEPARHVDNECSVWLCYIRACGWWGAGGAVAAAGAQLLAVAADCWLAYITTENAKRDITREQMWQWMSGYAFWCGGGLFLAGLARALGGAAGGAARRVLHERLLHATLHAPLAHHHATPVGFMLHRFSHDVHVVDSKLPTAVTRWAQLALTCIAAALVSVAAAPWSLLALAPAAALYLMLQGVYLRNARELQCAEARSAAPIVSLAGETGAGGATIRAARLQRQLRTNFLTKLDHNHNALLLLNAANRWLGLTMDLVGAAAVCVSLAVSAWCGGGGGAGGALAGLAGAHALLLPLYLAHLAKCRADLALHLAAVERLVADTNVPQEDYRDDCPIPAGWKRDGRISFEDVSVTHEPGAPPALTHVQLAVQPGEKVAICGRSGSGKSTLLMSCVGATSISRGRVLIDGQDATLVPLRALRHRLVVLPQEATLFSTTLRENLDPLGVHTDMEIWSCLRVVGLYEFVAAQSAGLGVQSAVTTLISTLNVSECMVASTGGGGGAWSAGRRARACAARAVLRAPLAAALLLDEPGAALDAPNEQALLAAVARAAPNTTLLTVAHRMSSVSGYDRCVVVERGSAVEQSPSRPPRPPARDA</sequence>
<feature type="transmembrane region" description="Helical" evidence="9">
    <location>
        <begin position="564"/>
        <end position="588"/>
    </location>
</feature>
<feature type="domain" description="ABC transporter" evidence="10">
    <location>
        <begin position="1426"/>
        <end position="1675"/>
    </location>
</feature>
<evidence type="ECO:0000256" key="5">
    <source>
        <dbReference type="ARBA" id="ARBA00022840"/>
    </source>
</evidence>
<evidence type="ECO:0000313" key="12">
    <source>
        <dbReference type="EMBL" id="KAG7307242.1"/>
    </source>
</evidence>
<evidence type="ECO:0000256" key="7">
    <source>
        <dbReference type="ARBA" id="ARBA00023136"/>
    </source>
</evidence>
<feature type="domain" description="ABC transmembrane type-1" evidence="11">
    <location>
        <begin position="1108"/>
        <end position="1353"/>
    </location>
</feature>
<keyword evidence="5" id="KW-0067">ATP-binding</keyword>
<evidence type="ECO:0000313" key="13">
    <source>
        <dbReference type="Proteomes" id="UP000823941"/>
    </source>
</evidence>
<dbReference type="Gene3D" id="3.40.50.300">
    <property type="entry name" value="P-loop containing nucleotide triphosphate hydrolases"/>
    <property type="match status" value="2"/>
</dbReference>
<feature type="transmembrane region" description="Helical" evidence="9">
    <location>
        <begin position="1331"/>
        <end position="1353"/>
    </location>
</feature>
<dbReference type="Gene3D" id="1.20.1560.10">
    <property type="entry name" value="ABC transporter type 1, transmembrane domain"/>
    <property type="match status" value="2"/>
</dbReference>
<feature type="region of interest" description="Disordered" evidence="8">
    <location>
        <begin position="1037"/>
        <end position="1061"/>
    </location>
</feature>
<feature type="transmembrane region" description="Helical" evidence="9">
    <location>
        <begin position="84"/>
        <end position="108"/>
    </location>
</feature>
<organism evidence="12 13">
    <name type="scientific">Plutella xylostella</name>
    <name type="common">Diamondback moth</name>
    <name type="synonym">Plutella maculipennis</name>
    <dbReference type="NCBI Taxonomy" id="51655"/>
    <lineage>
        <taxon>Eukaryota</taxon>
        <taxon>Metazoa</taxon>
        <taxon>Ecdysozoa</taxon>
        <taxon>Arthropoda</taxon>
        <taxon>Hexapoda</taxon>
        <taxon>Insecta</taxon>
        <taxon>Pterygota</taxon>
        <taxon>Neoptera</taxon>
        <taxon>Endopterygota</taxon>
        <taxon>Lepidoptera</taxon>
        <taxon>Glossata</taxon>
        <taxon>Ditrysia</taxon>
        <taxon>Yponomeutoidea</taxon>
        <taxon>Plutellidae</taxon>
        <taxon>Plutella</taxon>
    </lineage>
</organism>
<dbReference type="PANTHER" id="PTHR24223:SF461">
    <property type="entry name" value="ATP-BINDING CASSETTE SUB-FAMILY C MEMBER SUR"/>
    <property type="match status" value="1"/>
</dbReference>
<feature type="transmembrane region" description="Helical" evidence="9">
    <location>
        <begin position="146"/>
        <end position="170"/>
    </location>
</feature>
<feature type="region of interest" description="Disordered" evidence="8">
    <location>
        <begin position="639"/>
        <end position="674"/>
    </location>
</feature>
<dbReference type="PROSITE" id="PS50893">
    <property type="entry name" value="ABC_TRANSPORTER_2"/>
    <property type="match status" value="2"/>
</dbReference>
<dbReference type="Pfam" id="PF00005">
    <property type="entry name" value="ABC_tran"/>
    <property type="match status" value="2"/>
</dbReference>
<evidence type="ECO:0008006" key="14">
    <source>
        <dbReference type="Google" id="ProtNLM"/>
    </source>
</evidence>
<evidence type="ECO:0000259" key="11">
    <source>
        <dbReference type="PROSITE" id="PS50929"/>
    </source>
</evidence>
<evidence type="ECO:0000256" key="9">
    <source>
        <dbReference type="SAM" id="Phobius"/>
    </source>
</evidence>
<dbReference type="PANTHER" id="PTHR24223">
    <property type="entry name" value="ATP-BINDING CASSETTE SUB-FAMILY C"/>
    <property type="match status" value="1"/>
</dbReference>
<dbReference type="Proteomes" id="UP000823941">
    <property type="component" value="Chromosome 10"/>
</dbReference>
<keyword evidence="4" id="KW-0547">Nucleotide-binding</keyword>
<dbReference type="PROSITE" id="PS00211">
    <property type="entry name" value="ABC_TRANSPORTER_1"/>
    <property type="match status" value="1"/>
</dbReference>
<protein>
    <recommendedName>
        <fullName evidence="14">ATP-binding cassette sub-family C member Sur</fullName>
    </recommendedName>
</protein>
<dbReference type="InterPro" id="IPR011527">
    <property type="entry name" value="ABC1_TM_dom"/>
</dbReference>
<evidence type="ECO:0000256" key="8">
    <source>
        <dbReference type="SAM" id="MobiDB-lite"/>
    </source>
</evidence>
<dbReference type="InterPro" id="IPR003593">
    <property type="entry name" value="AAA+_ATPase"/>
</dbReference>
<feature type="transmembrane region" description="Helical" evidence="9">
    <location>
        <begin position="277"/>
        <end position="306"/>
    </location>
</feature>
<dbReference type="InterPro" id="IPR003439">
    <property type="entry name" value="ABC_transporter-like_ATP-bd"/>
</dbReference>
<gene>
    <name evidence="12" type="ORF">JYU34_007401</name>
</gene>
<name>A0ABQ7QQB6_PLUXY</name>
<accession>A0ABQ7QQB6</accession>
<dbReference type="EMBL" id="JAHIBW010000010">
    <property type="protein sequence ID" value="KAG7307242.1"/>
    <property type="molecule type" value="Genomic_DNA"/>
</dbReference>
<comment type="subcellular location">
    <subcellularLocation>
        <location evidence="1">Membrane</location>
    </subcellularLocation>
</comment>
<dbReference type="InterPro" id="IPR036640">
    <property type="entry name" value="ABC1_TM_sf"/>
</dbReference>
<dbReference type="Pfam" id="PF00664">
    <property type="entry name" value="ABC_membrane"/>
    <property type="match status" value="2"/>
</dbReference>
<feature type="domain" description="ABC transmembrane type-1" evidence="11">
    <location>
        <begin position="279"/>
        <end position="589"/>
    </location>
</feature>
<dbReference type="CDD" id="cd18591">
    <property type="entry name" value="ABC_6TM_SUR1_D1_like"/>
    <property type="match status" value="1"/>
</dbReference>
<feature type="transmembrane region" description="Helical" evidence="9">
    <location>
        <begin position="20"/>
        <end position="40"/>
    </location>
</feature>
<evidence type="ECO:0000256" key="1">
    <source>
        <dbReference type="ARBA" id="ARBA00004370"/>
    </source>
</evidence>
<feature type="transmembrane region" description="Helical" evidence="9">
    <location>
        <begin position="444"/>
        <end position="464"/>
    </location>
</feature>
<feature type="transmembrane region" description="Helical" evidence="9">
    <location>
        <begin position="417"/>
        <end position="438"/>
    </location>
</feature>
<reference evidence="12 13" key="1">
    <citation type="submission" date="2021-06" db="EMBL/GenBank/DDBJ databases">
        <title>A haploid diamondback moth (Plutella xylostella L.) genome assembly resolves 31 chromosomes and identifies a diamide resistance mutation.</title>
        <authorList>
            <person name="Ward C.M."/>
            <person name="Perry K.D."/>
            <person name="Baker G."/>
            <person name="Powis K."/>
            <person name="Heckel D.G."/>
            <person name="Baxter S.W."/>
        </authorList>
    </citation>
    <scope>NUCLEOTIDE SEQUENCE [LARGE SCALE GENOMIC DNA]</scope>
    <source>
        <strain evidence="12 13">LV</strain>
        <tissue evidence="12">Single pupa</tissue>
    </source>
</reference>
<keyword evidence="2" id="KW-0813">Transport</keyword>
<evidence type="ECO:0000256" key="6">
    <source>
        <dbReference type="ARBA" id="ARBA00022989"/>
    </source>
</evidence>